<comment type="similarity">
    <text evidence="1">Belongs to the SMP-30/CGR1 family.</text>
</comment>
<dbReference type="EMBL" id="CP117811">
    <property type="protein sequence ID" value="WDE95273.1"/>
    <property type="molecule type" value="Genomic_DNA"/>
</dbReference>
<accession>A0ABY7VPY5</accession>
<dbReference type="Pfam" id="PF08450">
    <property type="entry name" value="SGL"/>
    <property type="match status" value="1"/>
</dbReference>
<dbReference type="RefSeq" id="WP_274148684.1">
    <property type="nucleotide sequence ID" value="NZ_CP117811.1"/>
</dbReference>
<dbReference type="InterPro" id="IPR011042">
    <property type="entry name" value="6-blade_b-propeller_TolB-like"/>
</dbReference>
<dbReference type="InterPro" id="IPR005511">
    <property type="entry name" value="SMP-30"/>
</dbReference>
<evidence type="ECO:0000259" key="2">
    <source>
        <dbReference type="Pfam" id="PF08450"/>
    </source>
</evidence>
<reference evidence="3 4" key="1">
    <citation type="submission" date="2023-02" db="EMBL/GenBank/DDBJ databases">
        <title>Genome sequence of Lentisphaera profundi SAORIC-696.</title>
        <authorList>
            <person name="Kim e."/>
            <person name="Cho J.-C."/>
            <person name="Choi A."/>
            <person name="Kang I."/>
        </authorList>
    </citation>
    <scope>NUCLEOTIDE SEQUENCE [LARGE SCALE GENOMIC DNA]</scope>
    <source>
        <strain evidence="3 4">SAORIC-696</strain>
    </source>
</reference>
<evidence type="ECO:0000256" key="1">
    <source>
        <dbReference type="ARBA" id="ARBA00008853"/>
    </source>
</evidence>
<evidence type="ECO:0000313" key="4">
    <source>
        <dbReference type="Proteomes" id="UP001214250"/>
    </source>
</evidence>
<sequence>MKNYQAQVCLEDKAQLGEGPLWDQDKQALLWVDILGNKLQYFDPETEQNQVLAEIPHVSTVVKRASGGLVITTPDGFYSFNEETKELTPINLPEQNNSQVRFNDGKCDPVGRFWAGTIGYETEPEIAKLYCLEATAELSEKLDKITISNGICWDGDKMYYIDSPTKQIHRFDYDQATGSISNKHILFDVGPEGGFPDGMCLDQEGCLWVAFWGESMVRRISPDGEELAQVHIPGASQVSACALGGKDGDTLFITTAAVGMEDEVNAGKLFSVKVDAKAAPTYCFAG</sequence>
<evidence type="ECO:0000313" key="3">
    <source>
        <dbReference type="EMBL" id="WDE95273.1"/>
    </source>
</evidence>
<dbReference type="PANTHER" id="PTHR10907">
    <property type="entry name" value="REGUCALCIN"/>
    <property type="match status" value="1"/>
</dbReference>
<dbReference type="InterPro" id="IPR013658">
    <property type="entry name" value="SGL"/>
</dbReference>
<dbReference type="SUPFAM" id="SSF63829">
    <property type="entry name" value="Calcium-dependent phosphotriesterase"/>
    <property type="match status" value="1"/>
</dbReference>
<name>A0ABY7VPY5_9BACT</name>
<organism evidence="3 4">
    <name type="scientific">Lentisphaera profundi</name>
    <dbReference type="NCBI Taxonomy" id="1658616"/>
    <lineage>
        <taxon>Bacteria</taxon>
        <taxon>Pseudomonadati</taxon>
        <taxon>Lentisphaerota</taxon>
        <taxon>Lentisphaeria</taxon>
        <taxon>Lentisphaerales</taxon>
        <taxon>Lentisphaeraceae</taxon>
        <taxon>Lentisphaera</taxon>
    </lineage>
</organism>
<dbReference type="PANTHER" id="PTHR10907:SF47">
    <property type="entry name" value="REGUCALCIN"/>
    <property type="match status" value="1"/>
</dbReference>
<dbReference type="Gene3D" id="2.120.10.30">
    <property type="entry name" value="TolB, C-terminal domain"/>
    <property type="match status" value="1"/>
</dbReference>
<dbReference type="PRINTS" id="PR01790">
    <property type="entry name" value="SMP30FAMILY"/>
</dbReference>
<keyword evidence="4" id="KW-1185">Reference proteome</keyword>
<gene>
    <name evidence="3" type="ORF">PQO03_06010</name>
</gene>
<proteinExistence type="inferred from homology"/>
<protein>
    <submittedName>
        <fullName evidence="3">SMP-30/gluconolactonase/LRE family protein</fullName>
    </submittedName>
</protein>
<feature type="domain" description="SMP-30/Gluconolactonase/LRE-like region" evidence="2">
    <location>
        <begin position="16"/>
        <end position="256"/>
    </location>
</feature>
<dbReference type="Proteomes" id="UP001214250">
    <property type="component" value="Chromosome 1"/>
</dbReference>